<feature type="region of interest" description="Disordered" evidence="1">
    <location>
        <begin position="1"/>
        <end position="50"/>
    </location>
</feature>
<accession>A0A9E7T405</accession>
<evidence type="ECO:0000256" key="1">
    <source>
        <dbReference type="SAM" id="MobiDB-lite"/>
    </source>
</evidence>
<sequence length="50" mass="6137">MTNMTRRIEKTTKRNRLDWEAEADMKSNKRKGEARKAQRQAKRQNWETEE</sequence>
<protein>
    <submittedName>
        <fullName evidence="2">Uncharacterized protein</fullName>
    </submittedName>
</protein>
<proteinExistence type="predicted"/>
<evidence type="ECO:0000313" key="2">
    <source>
        <dbReference type="EMBL" id="UTQ78148.1"/>
    </source>
</evidence>
<name>A0A9E7T405_9CAUD</name>
<evidence type="ECO:0000313" key="3">
    <source>
        <dbReference type="Proteomes" id="UP001060072"/>
    </source>
</evidence>
<dbReference type="EMBL" id="ON604651">
    <property type="protein sequence ID" value="UTQ78148.1"/>
    <property type="molecule type" value="Genomic_DNA"/>
</dbReference>
<keyword evidence="3" id="KW-1185">Reference proteome</keyword>
<dbReference type="Proteomes" id="UP001060072">
    <property type="component" value="Segment"/>
</dbReference>
<reference evidence="2" key="1">
    <citation type="submission" date="2022-05" db="EMBL/GenBank/DDBJ databases">
        <title>Complete genome sequence of Aeromonas phage JELG-KS1.</title>
        <authorList>
            <person name="Svanberga K."/>
            <person name="Dislers A."/>
            <person name="Kazaks A."/>
            <person name="Zrelovs N."/>
        </authorList>
    </citation>
    <scope>NUCLEOTIDE SEQUENCE</scope>
</reference>
<feature type="compositionally biased region" description="Basic and acidic residues" evidence="1">
    <location>
        <begin position="1"/>
        <end position="36"/>
    </location>
</feature>
<organism evidence="2 3">
    <name type="scientific">Aeromonas phage JELG-KS1</name>
    <dbReference type="NCBI Taxonomy" id="2951233"/>
    <lineage>
        <taxon>Viruses</taxon>
        <taxon>Duplodnaviria</taxon>
        <taxon>Heunggongvirae</taxon>
        <taxon>Uroviricota</taxon>
        <taxon>Caudoviricetes</taxon>
        <taxon>Autographivirales</taxon>
        <taxon>Autotranscriptaviridae</taxon>
        <taxon>Studiervirinae</taxon>
        <taxon>Jelgvirus</taxon>
        <taxon>Jelgvirus JELGKS1</taxon>
    </lineage>
</organism>